<organism evidence="4 5">
    <name type="scientific">Caballeronia fortuita</name>
    <dbReference type="NCBI Taxonomy" id="1777138"/>
    <lineage>
        <taxon>Bacteria</taxon>
        <taxon>Pseudomonadati</taxon>
        <taxon>Pseudomonadota</taxon>
        <taxon>Betaproteobacteria</taxon>
        <taxon>Burkholderiales</taxon>
        <taxon>Burkholderiaceae</taxon>
        <taxon>Caballeronia</taxon>
    </lineage>
</organism>
<dbReference type="RefSeq" id="WP_061133631.1">
    <property type="nucleotide sequence ID" value="NZ_FCNX02000002.1"/>
</dbReference>
<accession>A0A158A5P1</accession>
<protein>
    <submittedName>
        <fullName evidence="4">Drug-resistance related outer-membrane protein</fullName>
    </submittedName>
</protein>
<feature type="signal peptide" evidence="2">
    <location>
        <begin position="1"/>
        <end position="18"/>
    </location>
</feature>
<dbReference type="Gene3D" id="2.20.200.10">
    <property type="entry name" value="Outer membrane efflux proteins (OEP)"/>
    <property type="match status" value="1"/>
</dbReference>
<feature type="region of interest" description="Disordered" evidence="3">
    <location>
        <begin position="23"/>
        <end position="68"/>
    </location>
</feature>
<dbReference type="Gene3D" id="1.20.1600.10">
    <property type="entry name" value="Outer membrane efflux proteins (OEP)"/>
    <property type="match status" value="1"/>
</dbReference>
<name>A0A158A5P1_9BURK</name>
<dbReference type="GO" id="GO:0015562">
    <property type="term" value="F:efflux transmembrane transporter activity"/>
    <property type="evidence" value="ECO:0007669"/>
    <property type="project" value="InterPro"/>
</dbReference>
<dbReference type="InterPro" id="IPR003423">
    <property type="entry name" value="OMP_efflux"/>
</dbReference>
<comment type="caution">
    <text evidence="4">The sequence shown here is derived from an EMBL/GenBank/DDBJ whole genome shotgun (WGS) entry which is preliminary data.</text>
</comment>
<dbReference type="AlphaFoldDB" id="A0A158A5P1"/>
<dbReference type="PROSITE" id="PS51257">
    <property type="entry name" value="PROKAR_LIPOPROTEIN"/>
    <property type="match status" value="1"/>
</dbReference>
<dbReference type="GO" id="GO:0005886">
    <property type="term" value="C:plasma membrane"/>
    <property type="evidence" value="ECO:0007669"/>
    <property type="project" value="UniProtKB-SubCell"/>
</dbReference>
<dbReference type="PANTHER" id="PTHR30203:SF25">
    <property type="entry name" value="OUTER MEMBRANE PROTEIN-RELATED"/>
    <property type="match status" value="1"/>
</dbReference>
<dbReference type="PANTHER" id="PTHR30203">
    <property type="entry name" value="OUTER MEMBRANE CATION EFFLUX PROTEIN"/>
    <property type="match status" value="1"/>
</dbReference>
<keyword evidence="5" id="KW-1185">Reference proteome</keyword>
<keyword evidence="2" id="KW-1134">Transmembrane beta strand</keyword>
<comment type="similarity">
    <text evidence="1 2">Belongs to the outer membrane factor (OMF) (TC 1.B.17) family.</text>
</comment>
<proteinExistence type="inferred from homology"/>
<evidence type="ECO:0000256" key="3">
    <source>
        <dbReference type="SAM" id="MobiDB-lite"/>
    </source>
</evidence>
<feature type="compositionally biased region" description="Basic and acidic residues" evidence="3">
    <location>
        <begin position="35"/>
        <end position="51"/>
    </location>
</feature>
<keyword evidence="2" id="KW-0449">Lipoprotein</keyword>
<dbReference type="Proteomes" id="UP000054903">
    <property type="component" value="Unassembled WGS sequence"/>
</dbReference>
<feature type="chain" id="PRO_5007359876" evidence="2">
    <location>
        <begin position="19"/>
        <end position="519"/>
    </location>
</feature>
<keyword evidence="2" id="KW-0732">Signal</keyword>
<keyword evidence="2" id="KW-0564">Palmitate</keyword>
<dbReference type="NCBIfam" id="TIGR01845">
    <property type="entry name" value="outer_NodT"/>
    <property type="match status" value="1"/>
</dbReference>
<dbReference type="STRING" id="1777138.AWB77_01404"/>
<dbReference type="SUPFAM" id="SSF56954">
    <property type="entry name" value="Outer membrane efflux proteins (OEP)"/>
    <property type="match status" value="1"/>
</dbReference>
<keyword evidence="2" id="KW-0812">Transmembrane</keyword>
<comment type="subcellular location">
    <subcellularLocation>
        <location evidence="2">Cell membrane</location>
        <topology evidence="2">Lipid-anchor</topology>
    </subcellularLocation>
</comment>
<gene>
    <name evidence="4" type="ORF">AWB77_01404</name>
</gene>
<keyword evidence="2" id="KW-0472">Membrane</keyword>
<dbReference type="EMBL" id="FCNX02000002">
    <property type="protein sequence ID" value="SAK52417.1"/>
    <property type="molecule type" value="Genomic_DNA"/>
</dbReference>
<evidence type="ECO:0000313" key="5">
    <source>
        <dbReference type="Proteomes" id="UP000054903"/>
    </source>
</evidence>
<evidence type="ECO:0000256" key="1">
    <source>
        <dbReference type="ARBA" id="ARBA00007613"/>
    </source>
</evidence>
<dbReference type="InterPro" id="IPR010131">
    <property type="entry name" value="MdtP/NodT-like"/>
</dbReference>
<dbReference type="OrthoDB" id="9770517at2"/>
<evidence type="ECO:0000256" key="2">
    <source>
        <dbReference type="RuleBase" id="RU362097"/>
    </source>
</evidence>
<evidence type="ECO:0000313" key="4">
    <source>
        <dbReference type="EMBL" id="SAK52417.1"/>
    </source>
</evidence>
<dbReference type="Pfam" id="PF02321">
    <property type="entry name" value="OEP"/>
    <property type="match status" value="2"/>
</dbReference>
<sequence>MKLRPLIPMLALALSACAVGPDFTPPKADVPDNWSDTRRAQNAPDDPRVPHADSPSTAQTSADPDPRWWKQFGDATLDSLIDRAIAGNLDLQSAVLRIAAAREESVSAAAQGLPQLSANASVQRQQLGLKGLLESQGVYDRLNGLGANGAQIRQGLDSATGPVTLYQDGFDASWELDLFGRVRRSVESANAQTQAEIESRNDALVSLESEVARTYAQLRGAQAIKQITLAEIDAEEQILDLTREQARVGLTSQQDVQSASAQVGALQAQLPTLDAQIAQALNGLAVLTGSAPGTLDAELSDARAVPPVPPIVPVGLPSTLARRRPDIRRAEAQLHAATAEVGVAVAQMYPDISLTGQVGTRATKARYLAHWSSLFWSVGPSISLPIFEGGALRANVRVAKAQAGQAALQYRQTVLNALQEVDNALVSYRTEQDRRAALMRTVEANRVSLQLATDSYRKGLTPFVTVLDAERQLAQTREQLAQSTVNVTTDLIAVYKSLGGGWQDEAAATAATAATAQDN</sequence>
<reference evidence="4" key="1">
    <citation type="submission" date="2016-01" db="EMBL/GenBank/DDBJ databases">
        <authorList>
            <person name="Peeters C."/>
        </authorList>
    </citation>
    <scope>NUCLEOTIDE SEQUENCE</scope>
    <source>
        <strain evidence="4">LMG 29320</strain>
    </source>
</reference>